<dbReference type="Proteomes" id="UP000735302">
    <property type="component" value="Unassembled WGS sequence"/>
</dbReference>
<feature type="region of interest" description="Disordered" evidence="3">
    <location>
        <begin position="1"/>
        <end position="70"/>
    </location>
</feature>
<evidence type="ECO:0000313" key="6">
    <source>
        <dbReference type="EMBL" id="GFN96953.1"/>
    </source>
</evidence>
<dbReference type="SMART" id="SM00571">
    <property type="entry name" value="DDT"/>
    <property type="match status" value="1"/>
</dbReference>
<keyword evidence="2" id="KW-0539">Nucleus</keyword>
<name>A0AAV3ZSU4_9GAST</name>
<keyword evidence="4" id="KW-0812">Transmembrane</keyword>
<proteinExistence type="predicted"/>
<evidence type="ECO:0000313" key="7">
    <source>
        <dbReference type="Proteomes" id="UP000735302"/>
    </source>
</evidence>
<evidence type="ECO:0000256" key="1">
    <source>
        <dbReference type="ARBA" id="ARBA00004123"/>
    </source>
</evidence>
<feature type="transmembrane region" description="Helical" evidence="4">
    <location>
        <begin position="385"/>
        <end position="405"/>
    </location>
</feature>
<feature type="region of interest" description="Disordered" evidence="3">
    <location>
        <begin position="82"/>
        <end position="134"/>
    </location>
</feature>
<feature type="compositionally biased region" description="Acidic residues" evidence="3">
    <location>
        <begin position="108"/>
        <end position="127"/>
    </location>
</feature>
<feature type="compositionally biased region" description="Polar residues" evidence="3">
    <location>
        <begin position="31"/>
        <end position="46"/>
    </location>
</feature>
<keyword evidence="4" id="KW-0472">Membrane</keyword>
<dbReference type="InterPro" id="IPR018501">
    <property type="entry name" value="DDT_dom"/>
</dbReference>
<organism evidence="6 7">
    <name type="scientific">Plakobranchus ocellatus</name>
    <dbReference type="NCBI Taxonomy" id="259542"/>
    <lineage>
        <taxon>Eukaryota</taxon>
        <taxon>Metazoa</taxon>
        <taxon>Spiralia</taxon>
        <taxon>Lophotrochozoa</taxon>
        <taxon>Mollusca</taxon>
        <taxon>Gastropoda</taxon>
        <taxon>Heterobranchia</taxon>
        <taxon>Euthyneura</taxon>
        <taxon>Panpulmonata</taxon>
        <taxon>Sacoglossa</taxon>
        <taxon>Placobranchoidea</taxon>
        <taxon>Plakobranchidae</taxon>
        <taxon>Plakobranchus</taxon>
    </lineage>
</organism>
<reference evidence="6 7" key="1">
    <citation type="journal article" date="2021" name="Elife">
        <title>Chloroplast acquisition without the gene transfer in kleptoplastic sea slugs, Plakobranchus ocellatus.</title>
        <authorList>
            <person name="Maeda T."/>
            <person name="Takahashi S."/>
            <person name="Yoshida T."/>
            <person name="Shimamura S."/>
            <person name="Takaki Y."/>
            <person name="Nagai Y."/>
            <person name="Toyoda A."/>
            <person name="Suzuki Y."/>
            <person name="Arimoto A."/>
            <person name="Ishii H."/>
            <person name="Satoh N."/>
            <person name="Nishiyama T."/>
            <person name="Hasebe M."/>
            <person name="Maruyama T."/>
            <person name="Minagawa J."/>
            <person name="Obokata J."/>
            <person name="Shigenobu S."/>
        </authorList>
    </citation>
    <scope>NUCLEOTIDE SEQUENCE [LARGE SCALE GENOMIC DNA]</scope>
</reference>
<evidence type="ECO:0000259" key="5">
    <source>
        <dbReference type="PROSITE" id="PS50827"/>
    </source>
</evidence>
<dbReference type="PANTHER" id="PTHR45975:SF2">
    <property type="entry name" value="NUCLEOSOME-REMODELING FACTOR SUBUNIT BPTF"/>
    <property type="match status" value="1"/>
</dbReference>
<gene>
    <name evidence="6" type="ORF">PoB_002345900</name>
</gene>
<feature type="compositionally biased region" description="Basic residues" evidence="3">
    <location>
        <begin position="61"/>
        <end position="70"/>
    </location>
</feature>
<dbReference type="PROSITE" id="PS50827">
    <property type="entry name" value="DDT"/>
    <property type="match status" value="1"/>
</dbReference>
<comment type="caution">
    <text evidence="6">The sequence shown here is derived from an EMBL/GenBank/DDBJ whole genome shotgun (WGS) entry which is preliminary data.</text>
</comment>
<dbReference type="PANTHER" id="PTHR45975">
    <property type="entry name" value="NUCLEOSOME-REMODELING FACTOR SUBUNIT BPTF"/>
    <property type="match status" value="1"/>
</dbReference>
<feature type="domain" description="DDT" evidence="5">
    <location>
        <begin position="175"/>
        <end position="235"/>
    </location>
</feature>
<comment type="subcellular location">
    <subcellularLocation>
        <location evidence="1">Nucleus</location>
    </subcellularLocation>
</comment>
<keyword evidence="4" id="KW-1133">Transmembrane helix</keyword>
<dbReference type="EMBL" id="BLXT01002711">
    <property type="protein sequence ID" value="GFN96953.1"/>
    <property type="molecule type" value="Genomic_DNA"/>
</dbReference>
<dbReference type="GO" id="GO:0016589">
    <property type="term" value="C:NURF complex"/>
    <property type="evidence" value="ECO:0007669"/>
    <property type="project" value="InterPro"/>
</dbReference>
<protein>
    <submittedName>
        <fullName evidence="6">Nucleosome-remodeling factor subunit bptf-like</fullName>
    </submittedName>
</protein>
<dbReference type="AlphaFoldDB" id="A0AAV3ZSU4"/>
<dbReference type="InterPro" id="IPR038028">
    <property type="entry name" value="BPTF"/>
</dbReference>
<dbReference type="Pfam" id="PF02791">
    <property type="entry name" value="DDT"/>
    <property type="match status" value="1"/>
</dbReference>
<accession>A0AAV3ZSU4</accession>
<dbReference type="GO" id="GO:0006357">
    <property type="term" value="P:regulation of transcription by RNA polymerase II"/>
    <property type="evidence" value="ECO:0007669"/>
    <property type="project" value="InterPro"/>
</dbReference>
<feature type="compositionally biased region" description="Basic residues" evidence="3">
    <location>
        <begin position="1"/>
        <end position="12"/>
    </location>
</feature>
<evidence type="ECO:0000256" key="4">
    <source>
        <dbReference type="SAM" id="Phobius"/>
    </source>
</evidence>
<dbReference type="GO" id="GO:0000978">
    <property type="term" value="F:RNA polymerase II cis-regulatory region sequence-specific DNA binding"/>
    <property type="evidence" value="ECO:0007669"/>
    <property type="project" value="TreeGrafter"/>
</dbReference>
<evidence type="ECO:0000256" key="3">
    <source>
        <dbReference type="SAM" id="MobiDB-lite"/>
    </source>
</evidence>
<sequence>MSTRPRRARGRPPKTPVSTNRTNFLRKPKAYQNQDLSVGNSGSASPVSHLHLSGRSERTRGRAAAHKGRHFVSQLIADDDEVSSLPELEDRSSDITDLDNTDSLFPDDASDEDASFVGEDSEAESSDGESLSTVSSSVSRRKLLLKRPKTPDIPEDKDIPILQLPQSATDLLLPSEHVLEAVGVYEVLRHFWTILRLSPFTFEDFCACLLSEDQSNLLAEIHLTLLKAIFREEESSNTAFGPQDLKDSINVSLFFLDPMTWPEILRSYLDSEKHPEFRAHLSILASPNYPFMPYVEKIKVLQTLTDLFLGTTKRAHTSTREPAVQQYMFENILFLWCKRTSSWLLVEVSEQYFVFYRLVLGQRLRWKACNEPFVVPILAKSQQEASLSFIAAVLPVIFSLGLGMASKLLSLNTFKKISVIDCND</sequence>
<evidence type="ECO:0000256" key="2">
    <source>
        <dbReference type="ARBA" id="ARBA00023242"/>
    </source>
</evidence>
<keyword evidence="7" id="KW-1185">Reference proteome</keyword>